<evidence type="ECO:0000313" key="3">
    <source>
        <dbReference type="Proteomes" id="UP001205861"/>
    </source>
</evidence>
<dbReference type="PROSITE" id="PS51257">
    <property type="entry name" value="PROKAR_LIPOPROTEIN"/>
    <property type="match status" value="1"/>
</dbReference>
<gene>
    <name evidence="2" type="ORF">NX773_21395</name>
</gene>
<organism evidence="2 3">
    <name type="scientific">Massilia solisilvae</name>
    <dbReference type="NCBI Taxonomy" id="1811225"/>
    <lineage>
        <taxon>Bacteria</taxon>
        <taxon>Pseudomonadati</taxon>
        <taxon>Pseudomonadota</taxon>
        <taxon>Betaproteobacteria</taxon>
        <taxon>Burkholderiales</taxon>
        <taxon>Oxalobacteraceae</taxon>
        <taxon>Telluria group</taxon>
        <taxon>Massilia</taxon>
    </lineage>
</organism>
<proteinExistence type="predicted"/>
<dbReference type="Proteomes" id="UP001205861">
    <property type="component" value="Unassembled WGS sequence"/>
</dbReference>
<accession>A0ABT2BQF4</accession>
<keyword evidence="3" id="KW-1185">Reference proteome</keyword>
<evidence type="ECO:0000313" key="2">
    <source>
        <dbReference type="EMBL" id="MCS0610729.1"/>
    </source>
</evidence>
<protein>
    <recommendedName>
        <fullName evidence="4">Lipoprotein</fullName>
    </recommendedName>
</protein>
<reference evidence="2 3" key="1">
    <citation type="submission" date="2022-08" db="EMBL/GenBank/DDBJ databases">
        <title>Reclassification of Massilia species as members of the genera Telluria, Duganella, Pseudoduganella, Mokoshia gen. nov. and Zemynaea gen. nov. using orthogonal and non-orthogonal genome-based approaches.</title>
        <authorList>
            <person name="Bowman J.P."/>
        </authorList>
    </citation>
    <scope>NUCLEOTIDE SEQUENCE [LARGE SCALE GENOMIC DNA]</scope>
    <source>
        <strain evidence="2 3">JCM 31607</strain>
    </source>
</reference>
<comment type="caution">
    <text evidence="2">The sequence shown here is derived from an EMBL/GenBank/DDBJ whole genome shotgun (WGS) entry which is preliminary data.</text>
</comment>
<dbReference type="RefSeq" id="WP_258858288.1">
    <property type="nucleotide sequence ID" value="NZ_JANUGV010000008.1"/>
</dbReference>
<feature type="signal peptide" evidence="1">
    <location>
        <begin position="1"/>
        <end position="19"/>
    </location>
</feature>
<sequence>MTKQRFTALLCTLALAGCASTTVKKAEAEFKESQLAYGAVVAVRPLAAADLSAQCRQARSDLEAVCRQPADYEQASVAILHSSRLVAGWAVVPKSWHVQYRSIVQLDPKHTPVATRLAAAEPRSGCRWTGYELDKLTGKDRLALVSGFAQGLLVLPAVMVAADDSLHEGGVDCEGWSYRKLLHY</sequence>
<name>A0ABT2BQF4_9BURK</name>
<evidence type="ECO:0000256" key="1">
    <source>
        <dbReference type="SAM" id="SignalP"/>
    </source>
</evidence>
<feature type="chain" id="PRO_5045642037" description="Lipoprotein" evidence="1">
    <location>
        <begin position="20"/>
        <end position="184"/>
    </location>
</feature>
<keyword evidence="1" id="KW-0732">Signal</keyword>
<dbReference type="EMBL" id="JANUGV010000008">
    <property type="protein sequence ID" value="MCS0610729.1"/>
    <property type="molecule type" value="Genomic_DNA"/>
</dbReference>
<evidence type="ECO:0008006" key="4">
    <source>
        <dbReference type="Google" id="ProtNLM"/>
    </source>
</evidence>